<evidence type="ECO:0000256" key="3">
    <source>
        <dbReference type="ARBA" id="ARBA00022989"/>
    </source>
</evidence>
<feature type="transmembrane region" description="Helical" evidence="5">
    <location>
        <begin position="194"/>
        <end position="211"/>
    </location>
</feature>
<feature type="transmembrane region" description="Helical" evidence="5">
    <location>
        <begin position="110"/>
        <end position="131"/>
    </location>
</feature>
<dbReference type="RefSeq" id="WP_218897643.1">
    <property type="nucleotide sequence ID" value="NZ_CAXYYM010000012.1"/>
</dbReference>
<evidence type="ECO:0000313" key="7">
    <source>
        <dbReference type="Proteomes" id="UP000518288"/>
    </source>
</evidence>
<feature type="transmembrane region" description="Helical" evidence="5">
    <location>
        <begin position="12"/>
        <end position="31"/>
    </location>
</feature>
<protein>
    <recommendedName>
        <fullName evidence="5">Probable membrane transporter protein</fullName>
    </recommendedName>
</protein>
<feature type="transmembrane region" description="Helical" evidence="5">
    <location>
        <begin position="244"/>
        <end position="263"/>
    </location>
</feature>
<dbReference type="Proteomes" id="UP000518288">
    <property type="component" value="Unassembled WGS sequence"/>
</dbReference>
<gene>
    <name evidence="6" type="ORF">BDD16_000138</name>
</gene>
<dbReference type="InterPro" id="IPR051598">
    <property type="entry name" value="TSUP/Inactive_protease-like"/>
</dbReference>
<dbReference type="Pfam" id="PF01925">
    <property type="entry name" value="TauE"/>
    <property type="match status" value="1"/>
</dbReference>
<evidence type="ECO:0000256" key="1">
    <source>
        <dbReference type="ARBA" id="ARBA00004141"/>
    </source>
</evidence>
<evidence type="ECO:0000313" key="6">
    <source>
        <dbReference type="EMBL" id="NYG31152.1"/>
    </source>
</evidence>
<feature type="transmembrane region" description="Helical" evidence="5">
    <location>
        <begin position="79"/>
        <end position="98"/>
    </location>
</feature>
<dbReference type="PANTHER" id="PTHR43701:SF2">
    <property type="entry name" value="MEMBRANE TRANSPORTER PROTEIN YJNA-RELATED"/>
    <property type="match status" value="1"/>
</dbReference>
<reference evidence="6 7" key="1">
    <citation type="submission" date="2020-07" db="EMBL/GenBank/DDBJ databases">
        <title>Genomic Encyclopedia of Archaeal and Bacterial Type Strains, Phase II (KMG-II): from individual species to whole genera.</title>
        <authorList>
            <person name="Goeker M."/>
        </authorList>
    </citation>
    <scope>NUCLEOTIDE SEQUENCE [LARGE SCALE GENOMIC DNA]</scope>
    <source>
        <strain evidence="6 7">DSM 21226</strain>
    </source>
</reference>
<dbReference type="AlphaFoldDB" id="A0A7Y9U522"/>
<proteinExistence type="inferred from homology"/>
<keyword evidence="4 5" id="KW-0472">Membrane</keyword>
<comment type="subcellular location">
    <subcellularLocation>
        <location evidence="5">Cell membrane</location>
        <topology evidence="5">Multi-pass membrane protein</topology>
    </subcellularLocation>
    <subcellularLocation>
        <location evidence="1">Membrane</location>
        <topology evidence="1">Multi-pass membrane protein</topology>
    </subcellularLocation>
</comment>
<evidence type="ECO:0000256" key="5">
    <source>
        <dbReference type="RuleBase" id="RU363041"/>
    </source>
</evidence>
<organism evidence="6 7">
    <name type="scientific">Sphaerotilus montanus</name>
    <dbReference type="NCBI Taxonomy" id="522889"/>
    <lineage>
        <taxon>Bacteria</taxon>
        <taxon>Pseudomonadati</taxon>
        <taxon>Pseudomonadota</taxon>
        <taxon>Betaproteobacteria</taxon>
        <taxon>Burkholderiales</taxon>
        <taxon>Sphaerotilaceae</taxon>
        <taxon>Sphaerotilus</taxon>
    </lineage>
</organism>
<keyword evidence="5" id="KW-1003">Cell membrane</keyword>
<dbReference type="GO" id="GO:0005886">
    <property type="term" value="C:plasma membrane"/>
    <property type="evidence" value="ECO:0007669"/>
    <property type="project" value="UniProtKB-SubCell"/>
</dbReference>
<keyword evidence="2 5" id="KW-0812">Transmembrane</keyword>
<dbReference type="EMBL" id="JACCFH010000001">
    <property type="protein sequence ID" value="NYG31152.1"/>
    <property type="molecule type" value="Genomic_DNA"/>
</dbReference>
<dbReference type="PANTHER" id="PTHR43701">
    <property type="entry name" value="MEMBRANE TRANSPORTER PROTEIN MJ0441-RELATED"/>
    <property type="match status" value="1"/>
</dbReference>
<keyword evidence="3 5" id="KW-1133">Transmembrane helix</keyword>
<evidence type="ECO:0000256" key="2">
    <source>
        <dbReference type="ARBA" id="ARBA00022692"/>
    </source>
</evidence>
<feature type="transmembrane region" description="Helical" evidence="5">
    <location>
        <begin position="217"/>
        <end position="237"/>
    </location>
</feature>
<dbReference type="InterPro" id="IPR002781">
    <property type="entry name" value="TM_pro_TauE-like"/>
</dbReference>
<accession>A0A7Y9U522</accession>
<sequence length="265" mass="27898">MLDTLGFTIDWLAIAAGFGIGLIVGVTGVGGGSLMTPLLISVFSLEKAVAIGTDLWFAGLTKVSGSIAHHRHGHVDYRITGWLLAGSIPASIATTAYMHMVGITKRADSMLSVALGIALVLTAVTIIFRPVWHRIGLWLERFITPQRQTTLTLVCGLVLGVLVSLSSIGAGALGATMILLLYPRLPTTRLVGTDIAHAVPLTIVAGIGHATLGNVHWALLIELLVGSVPAIWIGARLTKMLPDVWTRLALCASLLLAAKKILLTA</sequence>
<comment type="caution">
    <text evidence="6">The sequence shown here is derived from an EMBL/GenBank/DDBJ whole genome shotgun (WGS) entry which is preliminary data.</text>
</comment>
<keyword evidence="7" id="KW-1185">Reference proteome</keyword>
<feature type="transmembrane region" description="Helical" evidence="5">
    <location>
        <begin position="151"/>
        <end position="182"/>
    </location>
</feature>
<name>A0A7Y9U522_9BURK</name>
<feature type="transmembrane region" description="Helical" evidence="5">
    <location>
        <begin position="38"/>
        <end position="59"/>
    </location>
</feature>
<evidence type="ECO:0000256" key="4">
    <source>
        <dbReference type="ARBA" id="ARBA00023136"/>
    </source>
</evidence>
<comment type="similarity">
    <text evidence="5">Belongs to the 4-toluene sulfonate uptake permease (TSUP) (TC 2.A.102) family.</text>
</comment>